<gene>
    <name evidence="2" type="ORF">NFI95_13265</name>
</gene>
<dbReference type="Proteomes" id="UP001524587">
    <property type="component" value="Unassembled WGS sequence"/>
</dbReference>
<evidence type="ECO:0000313" key="2">
    <source>
        <dbReference type="EMBL" id="MCQ8279409.1"/>
    </source>
</evidence>
<name>A0ABT1W932_9PROT</name>
<dbReference type="EMBL" id="JAMSKV010000012">
    <property type="protein sequence ID" value="MCQ8279409.1"/>
    <property type="molecule type" value="Genomic_DNA"/>
</dbReference>
<feature type="region of interest" description="Disordered" evidence="1">
    <location>
        <begin position="39"/>
        <end position="76"/>
    </location>
</feature>
<evidence type="ECO:0000256" key="1">
    <source>
        <dbReference type="SAM" id="MobiDB-lite"/>
    </source>
</evidence>
<organism evidence="2 3">
    <name type="scientific">Endosaccharibacter trunci</name>
    <dbReference type="NCBI Taxonomy" id="2812733"/>
    <lineage>
        <taxon>Bacteria</taxon>
        <taxon>Pseudomonadati</taxon>
        <taxon>Pseudomonadota</taxon>
        <taxon>Alphaproteobacteria</taxon>
        <taxon>Acetobacterales</taxon>
        <taxon>Acetobacteraceae</taxon>
        <taxon>Endosaccharibacter</taxon>
    </lineage>
</organism>
<reference evidence="2 3" key="1">
    <citation type="submission" date="2022-06" db="EMBL/GenBank/DDBJ databases">
        <title>Endosaccharibacter gen. nov., sp. nov., endophytic bacteria isolated from sugarcane.</title>
        <authorList>
            <person name="Pitiwittayakul N."/>
            <person name="Yukphan P."/>
            <person name="Charoenyingcharoen P."/>
            <person name="Tanasupawat S."/>
        </authorList>
    </citation>
    <scope>NUCLEOTIDE SEQUENCE [LARGE SCALE GENOMIC DNA]</scope>
    <source>
        <strain evidence="2 3">KSS8</strain>
    </source>
</reference>
<sequence>METLRRERVRLRHLASSGLVLSLALGVVIGGATAEAAPAHHSGHAAPHPASSHGAPTAGGGWSPSHCGREPAPPTVETSTIARYNASIDAVTAYDQAARSYNSCVSRSATEEQTAISAQAKQRIDAIQAVSEAVQKRIAANFTALSAALKKGPPAH</sequence>
<accession>A0ABT1W932</accession>
<proteinExistence type="predicted"/>
<evidence type="ECO:0000313" key="3">
    <source>
        <dbReference type="Proteomes" id="UP001524587"/>
    </source>
</evidence>
<comment type="caution">
    <text evidence="2">The sequence shown here is derived from an EMBL/GenBank/DDBJ whole genome shotgun (WGS) entry which is preliminary data.</text>
</comment>
<feature type="compositionally biased region" description="Low complexity" evidence="1">
    <location>
        <begin position="39"/>
        <end position="56"/>
    </location>
</feature>
<dbReference type="RefSeq" id="WP_422864894.1">
    <property type="nucleotide sequence ID" value="NZ_JAMSKV010000012.1"/>
</dbReference>
<protein>
    <submittedName>
        <fullName evidence="2">Uncharacterized protein</fullName>
    </submittedName>
</protein>
<keyword evidence="3" id="KW-1185">Reference proteome</keyword>